<dbReference type="RefSeq" id="WP_277445121.1">
    <property type="nucleotide sequence ID" value="NZ_JAKOAV010000036.1"/>
</dbReference>
<sequence>MELEPNATLVAQIIDMIILILIIIGIPVLIFKAWSLKKSTINKINKMERELKEIRKIIEDKMS</sequence>
<gene>
    <name evidence="2" type="ORF">L7E55_14950</name>
</gene>
<feature type="transmembrane region" description="Helical" evidence="1">
    <location>
        <begin position="12"/>
        <end position="34"/>
    </location>
</feature>
<keyword evidence="1" id="KW-1133">Transmembrane helix</keyword>
<name>A0A9X4H6W4_9FIRM</name>
<reference evidence="2" key="1">
    <citation type="submission" date="2022-02" db="EMBL/GenBank/DDBJ databases">
        <authorList>
            <person name="Leng L."/>
        </authorList>
    </citation>
    <scope>NUCLEOTIDE SEQUENCE</scope>
    <source>
        <strain evidence="2">JI</strain>
    </source>
</reference>
<keyword evidence="1" id="KW-0472">Membrane</keyword>
<evidence type="ECO:0008006" key="4">
    <source>
        <dbReference type="Google" id="ProtNLM"/>
    </source>
</evidence>
<evidence type="ECO:0000313" key="2">
    <source>
        <dbReference type="EMBL" id="MDF9409632.1"/>
    </source>
</evidence>
<dbReference type="EMBL" id="JAKOAV010000036">
    <property type="protein sequence ID" value="MDF9409632.1"/>
    <property type="molecule type" value="Genomic_DNA"/>
</dbReference>
<accession>A0A9X4H6W4</accession>
<keyword evidence="3" id="KW-1185">Reference proteome</keyword>
<organism evidence="2 3">
    <name type="scientific">Pelotomaculum isophthalicicum JI</name>
    <dbReference type="NCBI Taxonomy" id="947010"/>
    <lineage>
        <taxon>Bacteria</taxon>
        <taxon>Bacillati</taxon>
        <taxon>Bacillota</taxon>
        <taxon>Clostridia</taxon>
        <taxon>Eubacteriales</taxon>
        <taxon>Desulfotomaculaceae</taxon>
        <taxon>Pelotomaculum</taxon>
    </lineage>
</organism>
<comment type="caution">
    <text evidence="2">The sequence shown here is derived from an EMBL/GenBank/DDBJ whole genome shotgun (WGS) entry which is preliminary data.</text>
</comment>
<dbReference type="Proteomes" id="UP001154312">
    <property type="component" value="Unassembled WGS sequence"/>
</dbReference>
<proteinExistence type="predicted"/>
<evidence type="ECO:0000313" key="3">
    <source>
        <dbReference type="Proteomes" id="UP001154312"/>
    </source>
</evidence>
<protein>
    <recommendedName>
        <fullName evidence="4">DUF4083 domain-containing protein</fullName>
    </recommendedName>
</protein>
<keyword evidence="1" id="KW-0812">Transmembrane</keyword>
<dbReference type="AlphaFoldDB" id="A0A9X4H6W4"/>
<evidence type="ECO:0000256" key="1">
    <source>
        <dbReference type="SAM" id="Phobius"/>
    </source>
</evidence>